<dbReference type="InterPro" id="IPR018159">
    <property type="entry name" value="Spectrin/alpha-actinin"/>
</dbReference>
<keyword evidence="8" id="KW-0206">Cytoskeleton</keyword>
<feature type="region of interest" description="Disordered" evidence="9">
    <location>
        <begin position="126"/>
        <end position="170"/>
    </location>
</feature>
<dbReference type="GO" id="GO:0016328">
    <property type="term" value="C:lateral plasma membrane"/>
    <property type="evidence" value="ECO:0007669"/>
    <property type="project" value="UniProtKB-ARBA"/>
</dbReference>
<name>A0ABD2LDC7_9BILA</name>
<dbReference type="InterPro" id="IPR002017">
    <property type="entry name" value="Spectrin_repeat"/>
</dbReference>
<evidence type="ECO:0000256" key="7">
    <source>
        <dbReference type="ARBA" id="ARBA00023203"/>
    </source>
</evidence>
<feature type="region of interest" description="Disordered" evidence="9">
    <location>
        <begin position="184"/>
        <end position="218"/>
    </location>
</feature>
<evidence type="ECO:0000256" key="2">
    <source>
        <dbReference type="ARBA" id="ARBA00006826"/>
    </source>
</evidence>
<keyword evidence="4" id="KW-0963">Cytoplasm</keyword>
<dbReference type="FunFam" id="1.20.58.60:FF:000020">
    <property type="entry name" value="Spectrin alpha chain, non-erythrocytic 1"/>
    <property type="match status" value="1"/>
</dbReference>
<dbReference type="GO" id="GO:0003779">
    <property type="term" value="F:actin binding"/>
    <property type="evidence" value="ECO:0007669"/>
    <property type="project" value="UniProtKB-KW"/>
</dbReference>
<evidence type="ECO:0000313" key="11">
    <source>
        <dbReference type="Proteomes" id="UP001620626"/>
    </source>
</evidence>
<keyword evidence="5" id="KW-0597">Phosphoprotein</keyword>
<dbReference type="GO" id="GO:0007026">
    <property type="term" value="P:negative regulation of microtubule depolymerization"/>
    <property type="evidence" value="ECO:0007669"/>
    <property type="project" value="UniProtKB-ARBA"/>
</dbReference>
<dbReference type="GO" id="GO:0008017">
    <property type="term" value="F:microtubule binding"/>
    <property type="evidence" value="ECO:0007669"/>
    <property type="project" value="UniProtKB-ARBA"/>
</dbReference>
<gene>
    <name evidence="10" type="ORF">niasHT_018110</name>
</gene>
<feature type="compositionally biased region" description="Basic residues" evidence="9">
    <location>
        <begin position="152"/>
        <end position="170"/>
    </location>
</feature>
<evidence type="ECO:0000256" key="5">
    <source>
        <dbReference type="ARBA" id="ARBA00022553"/>
    </source>
</evidence>
<dbReference type="Gene3D" id="1.20.58.60">
    <property type="match status" value="2"/>
</dbReference>
<evidence type="ECO:0000256" key="6">
    <source>
        <dbReference type="ARBA" id="ARBA00022737"/>
    </source>
</evidence>
<dbReference type="PANTHER" id="PTHR11915">
    <property type="entry name" value="SPECTRIN/FILAMIN RELATED CYTOSKELETAL PROTEIN"/>
    <property type="match status" value="1"/>
</dbReference>
<evidence type="ECO:0000256" key="8">
    <source>
        <dbReference type="ARBA" id="ARBA00023212"/>
    </source>
</evidence>
<dbReference type="CDD" id="cd00176">
    <property type="entry name" value="SPEC"/>
    <property type="match status" value="1"/>
</dbReference>
<dbReference type="SUPFAM" id="SSF46966">
    <property type="entry name" value="Spectrin repeat"/>
    <property type="match status" value="2"/>
</dbReference>
<dbReference type="EMBL" id="JBICBT010000453">
    <property type="protein sequence ID" value="KAL3113191.1"/>
    <property type="molecule type" value="Genomic_DNA"/>
</dbReference>
<keyword evidence="7" id="KW-0009">Actin-binding</keyword>
<comment type="similarity">
    <text evidence="2">Belongs to the spectrin family.</text>
</comment>
<dbReference type="GO" id="GO:0045169">
    <property type="term" value="C:fusome"/>
    <property type="evidence" value="ECO:0007669"/>
    <property type="project" value="UniProtKB-ARBA"/>
</dbReference>
<reference evidence="10 11" key="1">
    <citation type="submission" date="2024-10" db="EMBL/GenBank/DDBJ databases">
        <authorList>
            <person name="Kim D."/>
        </authorList>
    </citation>
    <scope>NUCLEOTIDE SEQUENCE [LARGE SCALE GENOMIC DNA]</scope>
    <source>
        <strain evidence="10">BH-2024</strain>
    </source>
</reference>
<feature type="compositionally biased region" description="Basic and acidic residues" evidence="9">
    <location>
        <begin position="142"/>
        <end position="151"/>
    </location>
</feature>
<keyword evidence="11" id="KW-1185">Reference proteome</keyword>
<dbReference type="SMART" id="SM00150">
    <property type="entry name" value="SPEC"/>
    <property type="match status" value="2"/>
</dbReference>
<keyword evidence="3" id="KW-0117">Actin capping</keyword>
<evidence type="ECO:0000256" key="3">
    <source>
        <dbReference type="ARBA" id="ARBA00022467"/>
    </source>
</evidence>
<dbReference type="GO" id="GO:0042062">
    <property type="term" value="P:long-term strengthening of neuromuscular junction"/>
    <property type="evidence" value="ECO:0007669"/>
    <property type="project" value="UniProtKB-ARBA"/>
</dbReference>
<keyword evidence="6" id="KW-0677">Repeat</keyword>
<evidence type="ECO:0000313" key="10">
    <source>
        <dbReference type="EMBL" id="KAL3113191.1"/>
    </source>
</evidence>
<comment type="caution">
    <text evidence="10">The sequence shown here is derived from an EMBL/GenBank/DDBJ whole genome shotgun (WGS) entry which is preliminary data.</text>
</comment>
<evidence type="ECO:0000256" key="1">
    <source>
        <dbReference type="ARBA" id="ARBA00004245"/>
    </source>
</evidence>
<dbReference type="AlphaFoldDB" id="A0ABD2LDC7"/>
<dbReference type="Pfam" id="PF00435">
    <property type="entry name" value="Spectrin"/>
    <property type="match status" value="1"/>
</dbReference>
<organism evidence="10 11">
    <name type="scientific">Heterodera trifolii</name>
    <dbReference type="NCBI Taxonomy" id="157864"/>
    <lineage>
        <taxon>Eukaryota</taxon>
        <taxon>Metazoa</taxon>
        <taxon>Ecdysozoa</taxon>
        <taxon>Nematoda</taxon>
        <taxon>Chromadorea</taxon>
        <taxon>Rhabditida</taxon>
        <taxon>Tylenchina</taxon>
        <taxon>Tylenchomorpha</taxon>
        <taxon>Tylenchoidea</taxon>
        <taxon>Heteroderidae</taxon>
        <taxon>Heteroderinae</taxon>
        <taxon>Heterodera</taxon>
    </lineage>
</organism>
<evidence type="ECO:0000256" key="9">
    <source>
        <dbReference type="SAM" id="MobiDB-lite"/>
    </source>
</evidence>
<dbReference type="Proteomes" id="UP001620626">
    <property type="component" value="Unassembled WGS sequence"/>
</dbReference>
<comment type="subcellular location">
    <subcellularLocation>
        <location evidence="1">Cytoplasm</location>
        <location evidence="1">Cytoskeleton</location>
    </subcellularLocation>
</comment>
<evidence type="ECO:0000256" key="4">
    <source>
        <dbReference type="ARBA" id="ARBA00022490"/>
    </source>
</evidence>
<protein>
    <submittedName>
        <fullName evidence="10">Uncharacterized protein</fullName>
    </submittedName>
</protein>
<proteinExistence type="inferred from homology"/>
<dbReference type="GO" id="GO:0051693">
    <property type="term" value="P:actin filament capping"/>
    <property type="evidence" value="ECO:0007669"/>
    <property type="project" value="UniProtKB-KW"/>
</dbReference>
<feature type="compositionally biased region" description="Low complexity" evidence="9">
    <location>
        <begin position="192"/>
        <end position="218"/>
    </location>
</feature>
<dbReference type="GO" id="GO:0005856">
    <property type="term" value="C:cytoskeleton"/>
    <property type="evidence" value="ECO:0007669"/>
    <property type="project" value="UniProtKB-SubCell"/>
</dbReference>
<accession>A0ABD2LDC7</accession>
<sequence length="415" mass="48295">MGRIKQKQYRFSRSLTMKNKQKVVAMTCCCLYIIFALCIFFISHVRSADFGRDLSSVQLLLNKQDTFDNRLNTSEQITAKRDQIFERWDQLKEALSEKRTKLGESQTLQQFSQDVDEVAEKFQAAQEETHKNTTNIQQKHQKQQDSADVRGKKLNKAKFRRTRRRTRRRRRWVDGTLEPILQGLSAATEPCTTKTTAAPSTTTTTAEPTPEPTPQTKKPTMVAGLLFVSVIIVFRLFVRLWPPIRLRFEETRQFQYFKRDADELENWILEKLQTAAEESFRDPTNLQAKIQKHDAFVAEVQAHSNAITKLDKTGNDIIQHDYYEKETIRKRLDRLYELLDRLFAMLENKGIKLQKTLKLLQFLRKCDEMPTGSRIRGEALFGAQQIQRFYRDIDETLACMGKKELTLATTTLGAI</sequence>